<evidence type="ECO:0000313" key="2">
    <source>
        <dbReference type="Proteomes" id="UP000634136"/>
    </source>
</evidence>
<dbReference type="Gene3D" id="3.80.10.10">
    <property type="entry name" value="Ribonuclease Inhibitor"/>
    <property type="match status" value="2"/>
</dbReference>
<protein>
    <submittedName>
        <fullName evidence="1">TMV resistance protein N-like</fullName>
    </submittedName>
</protein>
<proteinExistence type="predicted"/>
<dbReference type="PANTHER" id="PTHR47186:SF63">
    <property type="entry name" value="C-JID DOMAIN-CONTAINING PROTEIN"/>
    <property type="match status" value="1"/>
</dbReference>
<dbReference type="InterPro" id="IPR032675">
    <property type="entry name" value="LRR_dom_sf"/>
</dbReference>
<sequence length="531" mass="60662">MQHSKIKQLCKETQFMGNLKFLDLSHCIDLTKLPNFDGIPNLERLVLKGCKSLVEIHQSLGLHKKLMIVNLKHCTSLKALPRKLEMNSLVTFVLSGCSKIRKLPEFGETMERLSTLDLEETSIIRLPESLAFLTGLTTLNLRNCKNLVCLPNVIQNLRSIKIINLSGCSKCEKLSENWNENKAMEELDVSGTAIKEVPSSIFLLENLKFLSFRGCKGTTPRQAWNFPIPFGWKHKLNNPSVSTMLTLPSSSPSLPLLKKLDLSYCNLTDESLPKDLSNFIIIGNFTLKGKQFYTQLLGLIASLNSQTNSNQDYFFLMIQGSEIPSWFHNENDIYVTCPKEETNLSFIADIPDYCCSSEWWGIVVCLVVHEDIASPPFRGRGRAIFFKCYPIEDESPRSYRPGHELDEQYNSSHQLLIFFIPCYYNFHVKKLQLEFCIKPHSQLQPKYTVTKYSWRVLCKEDIEAWLQTKCDGSSSNRRSKTIIDIASNHLDCLNEIRVATEASQKFQQCHEIDVKDAATIDAKQNKENSKH</sequence>
<dbReference type="EMBL" id="JAAIUW010000009">
    <property type="protein sequence ID" value="KAF7815223.1"/>
    <property type="molecule type" value="Genomic_DNA"/>
</dbReference>
<dbReference type="Pfam" id="PF00560">
    <property type="entry name" value="LRR_1"/>
    <property type="match status" value="1"/>
</dbReference>
<organism evidence="1 2">
    <name type="scientific">Senna tora</name>
    <dbReference type="NCBI Taxonomy" id="362788"/>
    <lineage>
        <taxon>Eukaryota</taxon>
        <taxon>Viridiplantae</taxon>
        <taxon>Streptophyta</taxon>
        <taxon>Embryophyta</taxon>
        <taxon>Tracheophyta</taxon>
        <taxon>Spermatophyta</taxon>
        <taxon>Magnoliopsida</taxon>
        <taxon>eudicotyledons</taxon>
        <taxon>Gunneridae</taxon>
        <taxon>Pentapetalae</taxon>
        <taxon>rosids</taxon>
        <taxon>fabids</taxon>
        <taxon>Fabales</taxon>
        <taxon>Fabaceae</taxon>
        <taxon>Caesalpinioideae</taxon>
        <taxon>Cassia clade</taxon>
        <taxon>Senna</taxon>
    </lineage>
</organism>
<dbReference type="PANTHER" id="PTHR47186">
    <property type="entry name" value="LEUCINE-RICH REPEAT-CONTAINING PROTEIN 57"/>
    <property type="match status" value="1"/>
</dbReference>
<accession>A0A834WBK7</accession>
<evidence type="ECO:0000313" key="1">
    <source>
        <dbReference type="EMBL" id="KAF7815223.1"/>
    </source>
</evidence>
<gene>
    <name evidence="1" type="ORF">G2W53_029192</name>
</gene>
<comment type="caution">
    <text evidence="1">The sequence shown here is derived from an EMBL/GenBank/DDBJ whole genome shotgun (WGS) entry which is preliminary data.</text>
</comment>
<name>A0A834WBK7_9FABA</name>
<keyword evidence="2" id="KW-1185">Reference proteome</keyword>
<dbReference type="Proteomes" id="UP000634136">
    <property type="component" value="Unassembled WGS sequence"/>
</dbReference>
<dbReference type="SUPFAM" id="SSF52058">
    <property type="entry name" value="L domain-like"/>
    <property type="match status" value="1"/>
</dbReference>
<reference evidence="1" key="1">
    <citation type="submission" date="2020-09" db="EMBL/GenBank/DDBJ databases">
        <title>Genome-Enabled Discovery of Anthraquinone Biosynthesis in Senna tora.</title>
        <authorList>
            <person name="Kang S.-H."/>
            <person name="Pandey R.P."/>
            <person name="Lee C.-M."/>
            <person name="Sim J.-S."/>
            <person name="Jeong J.-T."/>
            <person name="Choi B.-S."/>
            <person name="Jung M."/>
            <person name="Ginzburg D."/>
            <person name="Zhao K."/>
            <person name="Won S.Y."/>
            <person name="Oh T.-J."/>
            <person name="Yu Y."/>
            <person name="Kim N.-H."/>
            <person name="Lee O.R."/>
            <person name="Lee T.-H."/>
            <person name="Bashyal P."/>
            <person name="Kim T.-S."/>
            <person name="Lee W.-H."/>
            <person name="Kawkins C."/>
            <person name="Kim C.-K."/>
            <person name="Kim J.S."/>
            <person name="Ahn B.O."/>
            <person name="Rhee S.Y."/>
            <person name="Sohng J.K."/>
        </authorList>
    </citation>
    <scope>NUCLEOTIDE SEQUENCE</scope>
    <source>
        <tissue evidence="1">Leaf</tissue>
    </source>
</reference>
<dbReference type="OrthoDB" id="999528at2759"/>
<dbReference type="InterPro" id="IPR001611">
    <property type="entry name" value="Leu-rich_rpt"/>
</dbReference>
<dbReference type="AlphaFoldDB" id="A0A834WBK7"/>